<keyword evidence="10" id="KW-0966">Cell projection</keyword>
<accession>A0A4D6XUD0</accession>
<comment type="similarity">
    <text evidence="2">Belongs to the FliN/MopA/SpaO family.</text>
</comment>
<evidence type="ECO:0000256" key="3">
    <source>
        <dbReference type="ARBA" id="ARBA00021897"/>
    </source>
</evidence>
<name>A0A4D6XUD0_9GAMM</name>
<dbReference type="EMBL" id="CP034873">
    <property type="protein sequence ID" value="QCI21402.1"/>
    <property type="molecule type" value="Genomic_DNA"/>
</dbReference>
<evidence type="ECO:0000259" key="9">
    <source>
        <dbReference type="Pfam" id="PF01052"/>
    </source>
</evidence>
<keyword evidence="10" id="KW-0969">Cilium</keyword>
<evidence type="ECO:0000256" key="5">
    <source>
        <dbReference type="ARBA" id="ARBA00022500"/>
    </source>
</evidence>
<dbReference type="SUPFAM" id="SSF101801">
    <property type="entry name" value="Surface presentation of antigens (SPOA)"/>
    <property type="match status" value="1"/>
</dbReference>
<evidence type="ECO:0000256" key="2">
    <source>
        <dbReference type="ARBA" id="ARBA00009226"/>
    </source>
</evidence>
<dbReference type="GO" id="GO:0006935">
    <property type="term" value="P:chemotaxis"/>
    <property type="evidence" value="ECO:0007669"/>
    <property type="project" value="UniProtKB-KW"/>
</dbReference>
<dbReference type="PANTHER" id="PTHR43484:SF1">
    <property type="entry name" value="FLAGELLAR MOTOR SWITCH PROTEIN FLIN"/>
    <property type="match status" value="1"/>
</dbReference>
<evidence type="ECO:0000313" key="11">
    <source>
        <dbReference type="Proteomes" id="UP000298773"/>
    </source>
</evidence>
<comment type="subcellular location">
    <subcellularLocation>
        <location evidence="1">Cell membrane</location>
        <topology evidence="1">Peripheral membrane protein</topology>
        <orientation evidence="1">Cytoplasmic side</orientation>
    </subcellularLocation>
</comment>
<proteinExistence type="inferred from homology"/>
<sequence>MSSTKEKFNNKKIVNSNKKKSKNNKFISDALSEKITDQNISNETDKESLYKKQILLNANVTITAQLGKSKIKIKDFLNFSKGSMLVLDKCIQDSLDIFLNGQLIASGEIVVLENTYGLRITGLKNDLKFINISSEI</sequence>
<dbReference type="InterPro" id="IPR001543">
    <property type="entry name" value="FliN-like_C"/>
</dbReference>
<protein>
    <recommendedName>
        <fullName evidence="3">Flagellar motor switch protein FliN</fullName>
    </recommendedName>
</protein>
<feature type="domain" description="Flagellar motor switch protein FliN-like C-terminal" evidence="9">
    <location>
        <begin position="55"/>
        <end position="122"/>
    </location>
</feature>
<dbReference type="Pfam" id="PF01052">
    <property type="entry name" value="FliMN_C"/>
    <property type="match status" value="1"/>
</dbReference>
<keyword evidence="6" id="KW-0283">Flagellar rotation</keyword>
<evidence type="ECO:0000256" key="7">
    <source>
        <dbReference type="ARBA" id="ARBA00023136"/>
    </source>
</evidence>
<dbReference type="InterPro" id="IPR051469">
    <property type="entry name" value="FliN/MopA/SpaO"/>
</dbReference>
<dbReference type="Gene3D" id="2.30.330.10">
    <property type="entry name" value="SpoA-like"/>
    <property type="match status" value="1"/>
</dbReference>
<evidence type="ECO:0000256" key="6">
    <source>
        <dbReference type="ARBA" id="ARBA00022779"/>
    </source>
</evidence>
<evidence type="ECO:0000313" key="10">
    <source>
        <dbReference type="EMBL" id="QCI21402.1"/>
    </source>
</evidence>
<evidence type="ECO:0000256" key="8">
    <source>
        <dbReference type="SAM" id="MobiDB-lite"/>
    </source>
</evidence>
<keyword evidence="4" id="KW-1003">Cell membrane</keyword>
<dbReference type="PRINTS" id="PR00956">
    <property type="entry name" value="FLGMOTORFLIN"/>
</dbReference>
<keyword evidence="5" id="KW-0145">Chemotaxis</keyword>
<dbReference type="GO" id="GO:0009425">
    <property type="term" value="C:bacterial-type flagellum basal body"/>
    <property type="evidence" value="ECO:0007669"/>
    <property type="project" value="InterPro"/>
</dbReference>
<gene>
    <name evidence="10" type="ORF">D9V69_00385</name>
</gene>
<keyword evidence="7" id="KW-0472">Membrane</keyword>
<reference evidence="10 11" key="2">
    <citation type="submission" date="2019-05" db="EMBL/GenBank/DDBJ databases">
        <title>Genome evolution of the obligate endosymbiont Buchnera aphidicola.</title>
        <authorList>
            <person name="Moran N.A."/>
        </authorList>
    </citation>
    <scope>NUCLEOTIDE SEQUENCE [LARGE SCALE GENOMIC DNA]</scope>
    <source>
        <strain evidence="10 11">Hta</strain>
    </source>
</reference>
<organism evidence="10 11">
    <name type="scientific">Buchnera aphidicola</name>
    <name type="common">Hyadaphis tataricae</name>
    <dbReference type="NCBI Taxonomy" id="1241859"/>
    <lineage>
        <taxon>Bacteria</taxon>
        <taxon>Pseudomonadati</taxon>
        <taxon>Pseudomonadota</taxon>
        <taxon>Gammaproteobacteria</taxon>
        <taxon>Enterobacterales</taxon>
        <taxon>Erwiniaceae</taxon>
        <taxon>Buchnera</taxon>
    </lineage>
</organism>
<dbReference type="InterPro" id="IPR036429">
    <property type="entry name" value="SpoA-like_sf"/>
</dbReference>
<dbReference type="GO" id="GO:0003774">
    <property type="term" value="F:cytoskeletal motor activity"/>
    <property type="evidence" value="ECO:0007669"/>
    <property type="project" value="InterPro"/>
</dbReference>
<evidence type="ECO:0000256" key="1">
    <source>
        <dbReference type="ARBA" id="ARBA00004413"/>
    </source>
</evidence>
<dbReference type="PANTHER" id="PTHR43484">
    <property type="match status" value="1"/>
</dbReference>
<keyword evidence="10" id="KW-0282">Flagellum</keyword>
<feature type="region of interest" description="Disordered" evidence="8">
    <location>
        <begin position="1"/>
        <end position="20"/>
    </location>
</feature>
<dbReference type="RefSeq" id="WP_158356373.1">
    <property type="nucleotide sequence ID" value="NZ_CP034873.1"/>
</dbReference>
<evidence type="ECO:0000256" key="4">
    <source>
        <dbReference type="ARBA" id="ARBA00022475"/>
    </source>
</evidence>
<dbReference type="Proteomes" id="UP000298773">
    <property type="component" value="Chromosome"/>
</dbReference>
<dbReference type="AlphaFoldDB" id="A0A4D6XUD0"/>
<dbReference type="OrthoDB" id="9773459at2"/>
<reference evidence="10 11" key="1">
    <citation type="submission" date="2018-12" db="EMBL/GenBank/DDBJ databases">
        <authorList>
            <person name="Chong R.A."/>
        </authorList>
    </citation>
    <scope>NUCLEOTIDE SEQUENCE [LARGE SCALE GENOMIC DNA]</scope>
    <source>
        <strain evidence="10 11">Hta</strain>
    </source>
</reference>
<dbReference type="GO" id="GO:0005886">
    <property type="term" value="C:plasma membrane"/>
    <property type="evidence" value="ECO:0007669"/>
    <property type="project" value="UniProtKB-SubCell"/>
</dbReference>
<dbReference type="GO" id="GO:0071973">
    <property type="term" value="P:bacterial-type flagellum-dependent cell motility"/>
    <property type="evidence" value="ECO:0007669"/>
    <property type="project" value="InterPro"/>
</dbReference>
<dbReference type="InterPro" id="IPR001172">
    <property type="entry name" value="FliN_T3SS_HrcQb"/>
</dbReference>